<evidence type="ECO:0000313" key="8">
    <source>
        <dbReference type="Proteomes" id="UP000005801"/>
    </source>
</evidence>
<evidence type="ECO:0000256" key="4">
    <source>
        <dbReference type="ARBA" id="ARBA00050776"/>
    </source>
</evidence>
<dbReference type="OrthoDB" id="9808002at2"/>
<dbReference type="Proteomes" id="UP000005801">
    <property type="component" value="Unassembled WGS sequence"/>
</dbReference>
<accession>A6G8B8</accession>
<dbReference type="STRING" id="391625.PPSIR1_01337"/>
<sequence>MADGSSPLFDWDQVCAEFPIACRKVPLFDGRETTILYLDHAASTHAPRCVLDRYTRFMADEYANIHRGTHLLSRTATKTFDECYTTVSSFIGGDLDRGAVVFLGNTTQAIDLVAHVVDPLPGKVIVTELEHHSNDLPYRKRGPVLRARAREDGSLDMDHVRDLLRSNQVKLVAVTGASNVTGWMPDIHALARMAHEHGALIALDCAQLLAHKRIDVRDMDDPEHIDFIAAAGHKAYSPFGSSFLYGPRWLMDQAPPYLPGGGTASRVSKRSAEFVPSPDRHQGGTPNIGGVIALAEAIKFLDKIGMQRVREHEMELTRRAMAGMKAIEGVTVYGPEDPDARLGVLTFNVAGVSDLLAAAVLSEERGIACRNGRFCAHVYVDHLLAHQGGYTAERDATPGAVRASFGIYNTVEDVDRLIEGVEMLTQKGWKGRYKVFGPGSTEVVQTEAAARCNDHWMAPEQ</sequence>
<feature type="domain" description="Aminotransferase class V" evidence="6">
    <location>
        <begin position="37"/>
        <end position="417"/>
    </location>
</feature>
<keyword evidence="8" id="KW-1185">Reference proteome</keyword>
<dbReference type="Gene3D" id="3.40.640.10">
    <property type="entry name" value="Type I PLP-dependent aspartate aminotransferase-like (Major domain)"/>
    <property type="match status" value="1"/>
</dbReference>
<dbReference type="InterPro" id="IPR015424">
    <property type="entry name" value="PyrdxlP-dep_Trfase"/>
</dbReference>
<dbReference type="AlphaFoldDB" id="A6G8B8"/>
<dbReference type="InterPro" id="IPR000192">
    <property type="entry name" value="Aminotrans_V_dom"/>
</dbReference>
<proteinExistence type="inferred from homology"/>
<dbReference type="RefSeq" id="WP_006972963.1">
    <property type="nucleotide sequence ID" value="NZ_ABCS01000039.1"/>
</dbReference>
<dbReference type="PANTHER" id="PTHR43586">
    <property type="entry name" value="CYSTEINE DESULFURASE"/>
    <property type="match status" value="1"/>
</dbReference>
<comment type="catalytic activity">
    <reaction evidence="4">
        <text>(sulfur carrier)-H + L-cysteine = (sulfur carrier)-SH + L-alanine</text>
        <dbReference type="Rhea" id="RHEA:43892"/>
        <dbReference type="Rhea" id="RHEA-COMP:14737"/>
        <dbReference type="Rhea" id="RHEA-COMP:14739"/>
        <dbReference type="ChEBI" id="CHEBI:29917"/>
        <dbReference type="ChEBI" id="CHEBI:35235"/>
        <dbReference type="ChEBI" id="CHEBI:57972"/>
        <dbReference type="ChEBI" id="CHEBI:64428"/>
        <dbReference type="EC" id="2.8.1.7"/>
    </reaction>
</comment>
<dbReference type="Pfam" id="PF00266">
    <property type="entry name" value="Aminotran_5"/>
    <property type="match status" value="1"/>
</dbReference>
<comment type="similarity">
    <text evidence="2">Belongs to the class-V pyridoxal-phosphate-dependent aminotransferase family. Csd subfamily.</text>
</comment>
<dbReference type="Gene3D" id="3.90.1150.10">
    <property type="entry name" value="Aspartate Aminotransferase, domain 1"/>
    <property type="match status" value="1"/>
</dbReference>
<evidence type="ECO:0000313" key="7">
    <source>
        <dbReference type="EMBL" id="EDM77828.1"/>
    </source>
</evidence>
<dbReference type="InterPro" id="IPR015422">
    <property type="entry name" value="PyrdxlP-dep_Trfase_small"/>
</dbReference>
<dbReference type="GO" id="GO:0031071">
    <property type="term" value="F:cysteine desulfurase activity"/>
    <property type="evidence" value="ECO:0007669"/>
    <property type="project" value="UniProtKB-EC"/>
</dbReference>
<dbReference type="PROSITE" id="PS00595">
    <property type="entry name" value="AA_TRANSFER_CLASS_5"/>
    <property type="match status" value="1"/>
</dbReference>
<comment type="caution">
    <text evidence="7">The sequence shown here is derived from an EMBL/GenBank/DDBJ whole genome shotgun (WGS) entry which is preliminary data.</text>
</comment>
<dbReference type="InterPro" id="IPR015421">
    <property type="entry name" value="PyrdxlP-dep_Trfase_major"/>
</dbReference>
<dbReference type="InterPro" id="IPR020578">
    <property type="entry name" value="Aminotrans_V_PyrdxlP_BS"/>
</dbReference>
<comment type="cofactor">
    <cofactor evidence="1 5">
        <name>pyridoxal 5'-phosphate</name>
        <dbReference type="ChEBI" id="CHEBI:597326"/>
    </cofactor>
</comment>
<keyword evidence="3" id="KW-0663">Pyridoxal phosphate</keyword>
<evidence type="ECO:0000256" key="2">
    <source>
        <dbReference type="ARBA" id="ARBA00010447"/>
    </source>
</evidence>
<reference evidence="7 8" key="1">
    <citation type="submission" date="2007-06" db="EMBL/GenBank/DDBJ databases">
        <authorList>
            <person name="Shimkets L."/>
            <person name="Ferriera S."/>
            <person name="Johnson J."/>
            <person name="Kravitz S."/>
            <person name="Beeson K."/>
            <person name="Sutton G."/>
            <person name="Rogers Y.-H."/>
            <person name="Friedman R."/>
            <person name="Frazier M."/>
            <person name="Venter J.C."/>
        </authorList>
    </citation>
    <scope>NUCLEOTIDE SEQUENCE [LARGE SCALE GENOMIC DNA]</scope>
    <source>
        <strain evidence="7 8">SIR-1</strain>
    </source>
</reference>
<dbReference type="EMBL" id="ABCS01000039">
    <property type="protein sequence ID" value="EDM77828.1"/>
    <property type="molecule type" value="Genomic_DNA"/>
</dbReference>
<name>A6G8B8_9BACT</name>
<evidence type="ECO:0000259" key="6">
    <source>
        <dbReference type="Pfam" id="PF00266"/>
    </source>
</evidence>
<dbReference type="PANTHER" id="PTHR43586:SF8">
    <property type="entry name" value="CYSTEINE DESULFURASE 1, CHLOROPLASTIC"/>
    <property type="match status" value="1"/>
</dbReference>
<evidence type="ECO:0000256" key="5">
    <source>
        <dbReference type="RuleBase" id="RU004504"/>
    </source>
</evidence>
<dbReference type="SUPFAM" id="SSF53383">
    <property type="entry name" value="PLP-dependent transferases"/>
    <property type="match status" value="1"/>
</dbReference>
<evidence type="ECO:0000256" key="1">
    <source>
        <dbReference type="ARBA" id="ARBA00001933"/>
    </source>
</evidence>
<evidence type="ECO:0000256" key="3">
    <source>
        <dbReference type="ARBA" id="ARBA00022898"/>
    </source>
</evidence>
<gene>
    <name evidence="7" type="ORF">PPSIR1_01337</name>
</gene>
<protein>
    <submittedName>
        <fullName evidence="7">Cysteine desulfurase</fullName>
    </submittedName>
</protein>
<organism evidence="7 8">
    <name type="scientific">Plesiocystis pacifica SIR-1</name>
    <dbReference type="NCBI Taxonomy" id="391625"/>
    <lineage>
        <taxon>Bacteria</taxon>
        <taxon>Pseudomonadati</taxon>
        <taxon>Myxococcota</taxon>
        <taxon>Polyangia</taxon>
        <taxon>Nannocystales</taxon>
        <taxon>Nannocystaceae</taxon>
        <taxon>Plesiocystis</taxon>
    </lineage>
</organism>
<dbReference type="eggNOG" id="COG0520">
    <property type="taxonomic scope" value="Bacteria"/>
</dbReference>